<proteinExistence type="predicted"/>
<protein>
    <submittedName>
        <fullName evidence="2">(apollo) hypothetical protein</fullName>
    </submittedName>
</protein>
<dbReference type="PANTHER" id="PTHR10773">
    <property type="entry name" value="DNA-DIRECTED RNA POLYMERASES I, II, AND III SUBUNIT RPABC2"/>
    <property type="match status" value="1"/>
</dbReference>
<gene>
    <name evidence="2" type="ORF">PAPOLLO_LOCUS23055</name>
</gene>
<dbReference type="EMBL" id="CAJQZP010001411">
    <property type="protein sequence ID" value="CAG5044460.1"/>
    <property type="molecule type" value="Genomic_DNA"/>
</dbReference>
<keyword evidence="3" id="KW-1185">Reference proteome</keyword>
<dbReference type="Proteomes" id="UP000691718">
    <property type="component" value="Unassembled WGS sequence"/>
</dbReference>
<feature type="domain" description="DUF7869" evidence="1">
    <location>
        <begin position="11"/>
        <end position="83"/>
    </location>
</feature>
<dbReference type="InterPro" id="IPR057191">
    <property type="entry name" value="DUF7869"/>
</dbReference>
<sequence>MGSKGSIEIGTCVYKFLERVAEEYPDSDVIFYSDNCCGQQKNRFVFSMYCYAFEKLAINSVCHKFLISGHSQNEGDNAHSLIEK</sequence>
<evidence type="ECO:0000259" key="1">
    <source>
        <dbReference type="Pfam" id="PF25273"/>
    </source>
</evidence>
<comment type="caution">
    <text evidence="2">The sequence shown here is derived from an EMBL/GenBank/DDBJ whole genome shotgun (WGS) entry which is preliminary data.</text>
</comment>
<reference evidence="2" key="1">
    <citation type="submission" date="2021-04" db="EMBL/GenBank/DDBJ databases">
        <authorList>
            <person name="Tunstrom K."/>
        </authorList>
    </citation>
    <scope>NUCLEOTIDE SEQUENCE</scope>
</reference>
<evidence type="ECO:0000313" key="3">
    <source>
        <dbReference type="Proteomes" id="UP000691718"/>
    </source>
</evidence>
<accession>A0A8S3Y075</accession>
<dbReference type="Pfam" id="PF25273">
    <property type="entry name" value="DUF7869"/>
    <property type="match status" value="1"/>
</dbReference>
<dbReference type="AlphaFoldDB" id="A0A8S3Y075"/>
<dbReference type="OrthoDB" id="6776127at2759"/>
<evidence type="ECO:0000313" key="2">
    <source>
        <dbReference type="EMBL" id="CAG5044460.1"/>
    </source>
</evidence>
<dbReference type="PANTHER" id="PTHR10773:SF19">
    <property type="match status" value="1"/>
</dbReference>
<name>A0A8S3Y075_PARAO</name>
<organism evidence="2 3">
    <name type="scientific">Parnassius apollo</name>
    <name type="common">Apollo butterfly</name>
    <name type="synonym">Papilio apollo</name>
    <dbReference type="NCBI Taxonomy" id="110799"/>
    <lineage>
        <taxon>Eukaryota</taxon>
        <taxon>Metazoa</taxon>
        <taxon>Ecdysozoa</taxon>
        <taxon>Arthropoda</taxon>
        <taxon>Hexapoda</taxon>
        <taxon>Insecta</taxon>
        <taxon>Pterygota</taxon>
        <taxon>Neoptera</taxon>
        <taxon>Endopterygota</taxon>
        <taxon>Lepidoptera</taxon>
        <taxon>Glossata</taxon>
        <taxon>Ditrysia</taxon>
        <taxon>Papilionoidea</taxon>
        <taxon>Papilionidae</taxon>
        <taxon>Parnassiinae</taxon>
        <taxon>Parnassini</taxon>
        <taxon>Parnassius</taxon>
        <taxon>Parnassius</taxon>
    </lineage>
</organism>